<dbReference type="AlphaFoldDB" id="A0A0V1DMX7"/>
<proteinExistence type="predicted"/>
<name>A0A0V1DMX7_TRIPS</name>
<comment type="caution">
    <text evidence="1">The sequence shown here is derived from an EMBL/GenBank/DDBJ whole genome shotgun (WGS) entry which is preliminary data.</text>
</comment>
<evidence type="ECO:0000313" key="2">
    <source>
        <dbReference type="Proteomes" id="UP000054632"/>
    </source>
</evidence>
<dbReference type="EMBL" id="JYDR01002155">
    <property type="protein sequence ID" value="KRY62530.1"/>
    <property type="molecule type" value="Genomic_DNA"/>
</dbReference>
<accession>A0A0V1DMX7</accession>
<evidence type="ECO:0008006" key="3">
    <source>
        <dbReference type="Google" id="ProtNLM"/>
    </source>
</evidence>
<dbReference type="Proteomes" id="UP000054632">
    <property type="component" value="Unassembled WGS sequence"/>
</dbReference>
<organism evidence="1 2">
    <name type="scientific">Trichinella pseudospiralis</name>
    <name type="common">Parasitic roundworm</name>
    <dbReference type="NCBI Taxonomy" id="6337"/>
    <lineage>
        <taxon>Eukaryota</taxon>
        <taxon>Metazoa</taxon>
        <taxon>Ecdysozoa</taxon>
        <taxon>Nematoda</taxon>
        <taxon>Enoplea</taxon>
        <taxon>Dorylaimia</taxon>
        <taxon>Trichinellida</taxon>
        <taxon>Trichinellidae</taxon>
        <taxon>Trichinella</taxon>
    </lineage>
</organism>
<protein>
    <recommendedName>
        <fullName evidence="3">Reverse transcriptase domain-containing protein</fullName>
    </recommendedName>
</protein>
<feature type="non-terminal residue" evidence="1">
    <location>
        <position position="86"/>
    </location>
</feature>
<reference evidence="1 2" key="1">
    <citation type="submission" date="2015-01" db="EMBL/GenBank/DDBJ databases">
        <title>Evolution of Trichinella species and genotypes.</title>
        <authorList>
            <person name="Korhonen P.K."/>
            <person name="Edoardo P."/>
            <person name="Giuseppe L.R."/>
            <person name="Gasser R.B."/>
        </authorList>
    </citation>
    <scope>NUCLEOTIDE SEQUENCE [LARGE SCALE GENOMIC DNA]</scope>
    <source>
        <strain evidence="1">ISS13</strain>
    </source>
</reference>
<sequence>MELRNAEPKRPLPADGTSEHNFVMEVAIQEARRTNAQLAISWLDISNAFGTVSHQVLFPLLERYGLDPLHLEFIKNLYTDATIAIK</sequence>
<gene>
    <name evidence="1" type="ORF">T4A_14125</name>
</gene>
<evidence type="ECO:0000313" key="1">
    <source>
        <dbReference type="EMBL" id="KRY62530.1"/>
    </source>
</evidence>